<evidence type="ECO:0000256" key="2">
    <source>
        <dbReference type="ARBA" id="ARBA00022448"/>
    </source>
</evidence>
<evidence type="ECO:0000313" key="7">
    <source>
        <dbReference type="EMBL" id="KAF2249357.1"/>
    </source>
</evidence>
<dbReference type="PANTHER" id="PTHR23511:SF3">
    <property type="entry name" value="MAJOR FACILITATOR SUPERFAMILY (MFS) PROFILE DOMAIN-CONTAINING PROTEIN"/>
    <property type="match status" value="1"/>
</dbReference>
<reference evidence="7" key="1">
    <citation type="journal article" date="2020" name="Stud. Mycol.">
        <title>101 Dothideomycetes genomes: a test case for predicting lifestyles and emergence of pathogens.</title>
        <authorList>
            <person name="Haridas S."/>
            <person name="Albert R."/>
            <person name="Binder M."/>
            <person name="Bloem J."/>
            <person name="Labutti K."/>
            <person name="Salamov A."/>
            <person name="Andreopoulos B."/>
            <person name="Baker S."/>
            <person name="Barry K."/>
            <person name="Bills G."/>
            <person name="Bluhm B."/>
            <person name="Cannon C."/>
            <person name="Castanera R."/>
            <person name="Culley D."/>
            <person name="Daum C."/>
            <person name="Ezra D."/>
            <person name="Gonzalez J."/>
            <person name="Henrissat B."/>
            <person name="Kuo A."/>
            <person name="Liang C."/>
            <person name="Lipzen A."/>
            <person name="Lutzoni F."/>
            <person name="Magnuson J."/>
            <person name="Mondo S."/>
            <person name="Nolan M."/>
            <person name="Ohm R."/>
            <person name="Pangilinan J."/>
            <person name="Park H.-J."/>
            <person name="Ramirez L."/>
            <person name="Alfaro M."/>
            <person name="Sun H."/>
            <person name="Tritt A."/>
            <person name="Yoshinaga Y."/>
            <person name="Zwiers L.-H."/>
            <person name="Turgeon B."/>
            <person name="Goodwin S."/>
            <person name="Spatafora J."/>
            <person name="Crous P."/>
            <person name="Grigoriev I."/>
        </authorList>
    </citation>
    <scope>NUCLEOTIDE SEQUENCE</scope>
    <source>
        <strain evidence="7">CBS 122368</strain>
    </source>
</reference>
<organism evidence="7 8">
    <name type="scientific">Trematosphaeria pertusa</name>
    <dbReference type="NCBI Taxonomy" id="390896"/>
    <lineage>
        <taxon>Eukaryota</taxon>
        <taxon>Fungi</taxon>
        <taxon>Dikarya</taxon>
        <taxon>Ascomycota</taxon>
        <taxon>Pezizomycotina</taxon>
        <taxon>Dothideomycetes</taxon>
        <taxon>Pleosporomycetidae</taxon>
        <taxon>Pleosporales</taxon>
        <taxon>Massarineae</taxon>
        <taxon>Trematosphaeriaceae</taxon>
        <taxon>Trematosphaeria</taxon>
    </lineage>
</organism>
<name>A0A6A6IGQ3_9PLEO</name>
<accession>A0A6A6IGQ3</accession>
<dbReference type="RefSeq" id="XP_033684361.1">
    <property type="nucleotide sequence ID" value="XM_033831558.1"/>
</dbReference>
<evidence type="ECO:0000256" key="4">
    <source>
        <dbReference type="ARBA" id="ARBA00022989"/>
    </source>
</evidence>
<dbReference type="SUPFAM" id="SSF103473">
    <property type="entry name" value="MFS general substrate transporter"/>
    <property type="match status" value="1"/>
</dbReference>
<dbReference type="OrthoDB" id="4139357at2759"/>
<gene>
    <name evidence="7" type="ORF">BU26DRAFT_540639</name>
</gene>
<evidence type="ECO:0000256" key="6">
    <source>
        <dbReference type="SAM" id="Phobius"/>
    </source>
</evidence>
<feature type="transmembrane region" description="Helical" evidence="6">
    <location>
        <begin position="111"/>
        <end position="131"/>
    </location>
</feature>
<evidence type="ECO:0000313" key="8">
    <source>
        <dbReference type="Proteomes" id="UP000800094"/>
    </source>
</evidence>
<keyword evidence="5 6" id="KW-0472">Membrane</keyword>
<comment type="subcellular location">
    <subcellularLocation>
        <location evidence="1">Membrane</location>
        <topology evidence="1">Multi-pass membrane protein</topology>
    </subcellularLocation>
</comment>
<dbReference type="GeneID" id="54584888"/>
<sequence>MGWRYLLYTLCSITVLESPKFLVYRGRDEKAVQVLQNVARMNKTTCGLTLEKLEALESGWDSMNMAGNALNKSLRYTYRSYIYIHLSGTVGVPLGTLLYRTPHVGRKYTMVLSSALMAISIFIFSTINTAASNVGLNLMEYFFQSMFNAVPYGWTPEVFPAPIRGTACESRAFGGGCSAFVLYLAGGVTLGCVVTTAFLPGTVLGRQSL</sequence>
<proteinExistence type="predicted"/>
<dbReference type="Proteomes" id="UP000800094">
    <property type="component" value="Unassembled WGS sequence"/>
</dbReference>
<dbReference type="PANTHER" id="PTHR23511">
    <property type="entry name" value="SYNAPTIC VESICLE GLYCOPROTEIN 2"/>
    <property type="match status" value="1"/>
</dbReference>
<keyword evidence="2" id="KW-0813">Transport</keyword>
<evidence type="ECO:0000256" key="3">
    <source>
        <dbReference type="ARBA" id="ARBA00022692"/>
    </source>
</evidence>
<keyword evidence="8" id="KW-1185">Reference proteome</keyword>
<dbReference type="InterPro" id="IPR036259">
    <property type="entry name" value="MFS_trans_sf"/>
</dbReference>
<evidence type="ECO:0008006" key="9">
    <source>
        <dbReference type="Google" id="ProtNLM"/>
    </source>
</evidence>
<evidence type="ECO:0000256" key="1">
    <source>
        <dbReference type="ARBA" id="ARBA00004141"/>
    </source>
</evidence>
<feature type="transmembrane region" description="Helical" evidence="6">
    <location>
        <begin position="180"/>
        <end position="204"/>
    </location>
</feature>
<keyword evidence="4 6" id="KW-1133">Transmembrane helix</keyword>
<keyword evidence="3 6" id="KW-0812">Transmembrane</keyword>
<protein>
    <recommendedName>
        <fullName evidence="9">Major facilitator superfamily (MFS) profile domain-containing protein</fullName>
    </recommendedName>
</protein>
<dbReference type="AlphaFoldDB" id="A0A6A6IGQ3"/>
<feature type="transmembrane region" description="Helical" evidence="6">
    <location>
        <begin position="80"/>
        <end position="99"/>
    </location>
</feature>
<dbReference type="GO" id="GO:0016020">
    <property type="term" value="C:membrane"/>
    <property type="evidence" value="ECO:0007669"/>
    <property type="project" value="UniProtKB-SubCell"/>
</dbReference>
<dbReference type="EMBL" id="ML987195">
    <property type="protein sequence ID" value="KAF2249357.1"/>
    <property type="molecule type" value="Genomic_DNA"/>
</dbReference>
<dbReference type="Gene3D" id="1.20.1250.20">
    <property type="entry name" value="MFS general substrate transporter like domains"/>
    <property type="match status" value="1"/>
</dbReference>
<evidence type="ECO:0000256" key="5">
    <source>
        <dbReference type="ARBA" id="ARBA00023136"/>
    </source>
</evidence>